<dbReference type="PROSITE" id="PS50987">
    <property type="entry name" value="HTH_ARSR_2"/>
    <property type="match status" value="1"/>
</dbReference>
<proteinExistence type="predicted"/>
<dbReference type="SUPFAM" id="SSF46785">
    <property type="entry name" value="Winged helix' DNA-binding domain"/>
    <property type="match status" value="1"/>
</dbReference>
<dbReference type="Gene3D" id="1.10.10.10">
    <property type="entry name" value="Winged helix-like DNA-binding domain superfamily/Winged helix DNA-binding domain"/>
    <property type="match status" value="1"/>
</dbReference>
<dbReference type="InterPro" id="IPR036388">
    <property type="entry name" value="WH-like_DNA-bd_sf"/>
</dbReference>
<gene>
    <name evidence="2" type="ORF">ACERZ8_17500</name>
</gene>
<evidence type="ECO:0000313" key="3">
    <source>
        <dbReference type="Proteomes" id="UP001627408"/>
    </source>
</evidence>
<dbReference type="RefSeq" id="WP_407593426.1">
    <property type="nucleotide sequence ID" value="NZ_JBHDIY010000002.1"/>
</dbReference>
<keyword evidence="3" id="KW-1185">Reference proteome</keyword>
<dbReference type="InterPro" id="IPR011991">
    <property type="entry name" value="ArsR-like_HTH"/>
</dbReference>
<evidence type="ECO:0000259" key="1">
    <source>
        <dbReference type="PROSITE" id="PS50987"/>
    </source>
</evidence>
<dbReference type="PRINTS" id="PR00778">
    <property type="entry name" value="HTHARSR"/>
</dbReference>
<dbReference type="PANTHER" id="PTHR38600:SF2">
    <property type="entry name" value="SLL0088 PROTEIN"/>
    <property type="match status" value="1"/>
</dbReference>
<evidence type="ECO:0000313" key="2">
    <source>
        <dbReference type="EMBL" id="MFL4471585.1"/>
    </source>
</evidence>
<dbReference type="CDD" id="cd00090">
    <property type="entry name" value="HTH_ARSR"/>
    <property type="match status" value="1"/>
</dbReference>
<dbReference type="PANTHER" id="PTHR38600">
    <property type="entry name" value="TRANSCRIPTIONAL REGULATORY PROTEIN"/>
    <property type="match status" value="1"/>
</dbReference>
<name>A0ABW8UWP4_9RHOB</name>
<dbReference type="SMART" id="SM00418">
    <property type="entry name" value="HTH_ARSR"/>
    <property type="match status" value="1"/>
</dbReference>
<feature type="domain" description="HTH arsR-type" evidence="1">
    <location>
        <begin position="1"/>
        <end position="95"/>
    </location>
</feature>
<sequence length="114" mass="12709">MANEIQDDLTPLFAALADPTRRAVIQTLGTGPKTVSVLAEHHDMALPSFLKHIDKLERTGVIATRKKGRVRTCHLHPRALRPVQDWLAQEAMRWGGAMDRLAAHLDAVDTEKKI</sequence>
<dbReference type="Proteomes" id="UP001627408">
    <property type="component" value="Unassembled WGS sequence"/>
</dbReference>
<dbReference type="Pfam" id="PF12840">
    <property type="entry name" value="HTH_20"/>
    <property type="match status" value="1"/>
</dbReference>
<reference evidence="2 3" key="1">
    <citation type="submission" date="2024-08" db="EMBL/GenBank/DDBJ databases">
        <title>Tateyamaria sp. nov., isolated from marine algae.</title>
        <authorList>
            <person name="Choi B.J."/>
            <person name="Kim J.M."/>
            <person name="Lee J.K."/>
            <person name="Choi D.G."/>
            <person name="Bayburt H."/>
            <person name="Baek J.H."/>
            <person name="Han D.M."/>
            <person name="Jeon C.O."/>
        </authorList>
    </citation>
    <scope>NUCLEOTIDE SEQUENCE [LARGE SCALE GENOMIC DNA]</scope>
    <source>
        <strain evidence="2 3">KMU-156</strain>
    </source>
</reference>
<comment type="caution">
    <text evidence="2">The sequence shown here is derived from an EMBL/GenBank/DDBJ whole genome shotgun (WGS) entry which is preliminary data.</text>
</comment>
<organism evidence="2 3">
    <name type="scientific">Tateyamaria armeniaca</name>
    <dbReference type="NCBI Taxonomy" id="2518930"/>
    <lineage>
        <taxon>Bacteria</taxon>
        <taxon>Pseudomonadati</taxon>
        <taxon>Pseudomonadota</taxon>
        <taxon>Alphaproteobacteria</taxon>
        <taxon>Rhodobacterales</taxon>
        <taxon>Roseobacteraceae</taxon>
        <taxon>Tateyamaria</taxon>
    </lineage>
</organism>
<dbReference type="NCBIfam" id="NF033788">
    <property type="entry name" value="HTH_metalloreg"/>
    <property type="match status" value="1"/>
</dbReference>
<dbReference type="InterPro" id="IPR036390">
    <property type="entry name" value="WH_DNA-bd_sf"/>
</dbReference>
<dbReference type="EMBL" id="JBHDIY010000002">
    <property type="protein sequence ID" value="MFL4471585.1"/>
    <property type="molecule type" value="Genomic_DNA"/>
</dbReference>
<accession>A0ABW8UWP4</accession>
<protein>
    <submittedName>
        <fullName evidence="2">ArsR/SmtB family transcription factor</fullName>
    </submittedName>
</protein>
<dbReference type="InterPro" id="IPR001845">
    <property type="entry name" value="HTH_ArsR_DNA-bd_dom"/>
</dbReference>